<name>A0A2M7XF65_9BACT</name>
<accession>A0A2M7XF65</accession>
<dbReference type="Proteomes" id="UP000231263">
    <property type="component" value="Unassembled WGS sequence"/>
</dbReference>
<evidence type="ECO:0000259" key="1">
    <source>
        <dbReference type="Pfam" id="PF00535"/>
    </source>
</evidence>
<dbReference type="InterPro" id="IPR001173">
    <property type="entry name" value="Glyco_trans_2-like"/>
</dbReference>
<dbReference type="Pfam" id="PF00535">
    <property type="entry name" value="Glycos_transf_2"/>
    <property type="match status" value="1"/>
</dbReference>
<evidence type="ECO:0000313" key="3">
    <source>
        <dbReference type="Proteomes" id="UP000231263"/>
    </source>
</evidence>
<protein>
    <submittedName>
        <fullName evidence="2">Glycosyl transferase</fullName>
    </submittedName>
</protein>
<reference evidence="3" key="1">
    <citation type="submission" date="2017-09" db="EMBL/GenBank/DDBJ databases">
        <title>Depth-based differentiation of microbial function through sediment-hosted aquifers and enrichment of novel symbionts in the deep terrestrial subsurface.</title>
        <authorList>
            <person name="Probst A.J."/>
            <person name="Ladd B."/>
            <person name="Jarett J.K."/>
            <person name="Geller-Mcgrath D.E."/>
            <person name="Sieber C.M.K."/>
            <person name="Emerson J.B."/>
            <person name="Anantharaman K."/>
            <person name="Thomas B.C."/>
            <person name="Malmstrom R."/>
            <person name="Stieglmeier M."/>
            <person name="Klingl A."/>
            <person name="Woyke T."/>
            <person name="Ryan C.M."/>
            <person name="Banfield J.F."/>
        </authorList>
    </citation>
    <scope>NUCLEOTIDE SEQUENCE [LARGE SCALE GENOMIC DNA]</scope>
</reference>
<keyword evidence="2" id="KW-0808">Transferase</keyword>
<feature type="domain" description="Glycosyltransferase 2-like" evidence="1">
    <location>
        <begin position="5"/>
        <end position="163"/>
    </location>
</feature>
<dbReference type="PANTHER" id="PTHR48090:SF7">
    <property type="entry name" value="RFBJ PROTEIN"/>
    <property type="match status" value="1"/>
</dbReference>
<dbReference type="Gene3D" id="3.90.550.10">
    <property type="entry name" value="Spore Coat Polysaccharide Biosynthesis Protein SpsA, Chain A"/>
    <property type="match status" value="1"/>
</dbReference>
<proteinExistence type="predicted"/>
<dbReference type="InterPro" id="IPR029044">
    <property type="entry name" value="Nucleotide-diphossugar_trans"/>
</dbReference>
<dbReference type="PANTHER" id="PTHR48090">
    <property type="entry name" value="UNDECAPRENYL-PHOSPHATE 4-DEOXY-4-FORMAMIDO-L-ARABINOSE TRANSFERASE-RELATED"/>
    <property type="match status" value="1"/>
</dbReference>
<gene>
    <name evidence="2" type="ORF">CO173_01910</name>
</gene>
<dbReference type="SUPFAM" id="SSF53448">
    <property type="entry name" value="Nucleotide-diphospho-sugar transferases"/>
    <property type="match status" value="1"/>
</dbReference>
<organism evidence="2 3">
    <name type="scientific">Candidatus Uhrbacteria bacterium CG_4_9_14_3_um_filter_41_35</name>
    <dbReference type="NCBI Taxonomy" id="1975034"/>
    <lineage>
        <taxon>Bacteria</taxon>
        <taxon>Candidatus Uhriibacteriota</taxon>
    </lineage>
</organism>
<sequence length="225" mass="25694">MKKLSIIIPVFNEESTILGILNKIEDVDLGIKKEIIFVDDASTDGSAEILKSISSKYKVIFKIHNTGKGSAIRSGLEAVTGDYVIIQDADLEYDPNDYKKLLNVVNADHEVVYGSRNLEKNLRINNKYYWGGRLITFFTNLLYGSSLTDVNTCYKLFSTDLLRSLELEQDRFSFCEESTAKVLKKNKTIIEVPIQYYPRHFSEGKKIRAKDGLIAIYTLLKYRIL</sequence>
<dbReference type="CDD" id="cd04179">
    <property type="entry name" value="DPM_DPG-synthase_like"/>
    <property type="match status" value="1"/>
</dbReference>
<dbReference type="GO" id="GO:0016740">
    <property type="term" value="F:transferase activity"/>
    <property type="evidence" value="ECO:0007669"/>
    <property type="project" value="UniProtKB-KW"/>
</dbReference>
<dbReference type="EMBL" id="PFWT01000009">
    <property type="protein sequence ID" value="PJA46498.1"/>
    <property type="molecule type" value="Genomic_DNA"/>
</dbReference>
<evidence type="ECO:0000313" key="2">
    <source>
        <dbReference type="EMBL" id="PJA46498.1"/>
    </source>
</evidence>
<dbReference type="AlphaFoldDB" id="A0A2M7XF65"/>
<dbReference type="InterPro" id="IPR050256">
    <property type="entry name" value="Glycosyltransferase_2"/>
</dbReference>
<comment type="caution">
    <text evidence="2">The sequence shown here is derived from an EMBL/GenBank/DDBJ whole genome shotgun (WGS) entry which is preliminary data.</text>
</comment>